<dbReference type="GO" id="GO:0030151">
    <property type="term" value="F:molybdenum ion binding"/>
    <property type="evidence" value="ECO:0007669"/>
    <property type="project" value="InterPro"/>
</dbReference>
<proteinExistence type="predicted"/>
<dbReference type="AlphaFoldDB" id="A0AA38BVL6"/>
<dbReference type="InterPro" id="IPR005302">
    <property type="entry name" value="MoCF_Sase_C"/>
</dbReference>
<dbReference type="SUPFAM" id="SSF141673">
    <property type="entry name" value="MOSC N-terminal domain-like"/>
    <property type="match status" value="1"/>
</dbReference>
<name>A0AA38BVL6_TAXCH</name>
<dbReference type="PROSITE" id="PS51340">
    <property type="entry name" value="MOSC"/>
    <property type="match status" value="1"/>
</dbReference>
<sequence>AQGTSYGAEVNEWFTKVLGCPCNLVRRESGRLSGCAGTRYGNKMRPRDMFPNGNSSKELSFANEGQLLLVSKSSIMDLNDRLQSRKIVEDISENKVAPLHIEVDPTRFRPNLVISGARPYEEDEWQAVTIGKEYFVILGGCNRCRMINIDPETGFSSKNEPLATLASYRRLKGKILFGILLMHEKQPSKTSVIGASIDDTKNYKDKMLLKVGFP</sequence>
<organism evidence="2 3">
    <name type="scientific">Taxus chinensis</name>
    <name type="common">Chinese yew</name>
    <name type="synonym">Taxus wallichiana var. chinensis</name>
    <dbReference type="NCBI Taxonomy" id="29808"/>
    <lineage>
        <taxon>Eukaryota</taxon>
        <taxon>Viridiplantae</taxon>
        <taxon>Streptophyta</taxon>
        <taxon>Embryophyta</taxon>
        <taxon>Tracheophyta</taxon>
        <taxon>Spermatophyta</taxon>
        <taxon>Pinopsida</taxon>
        <taxon>Pinidae</taxon>
        <taxon>Conifers II</taxon>
        <taxon>Cupressales</taxon>
        <taxon>Taxaceae</taxon>
        <taxon>Taxus</taxon>
    </lineage>
</organism>
<comment type="caution">
    <text evidence="2">The sequence shown here is derived from an EMBL/GenBank/DDBJ whole genome shotgun (WGS) entry which is preliminary data.</text>
</comment>
<protein>
    <recommendedName>
        <fullName evidence="1">MOSC domain-containing protein</fullName>
    </recommendedName>
</protein>
<feature type="domain" description="MOSC" evidence="1">
    <location>
        <begin position="44"/>
        <end position="214"/>
    </location>
</feature>
<dbReference type="PANTHER" id="PTHR14237:SF89">
    <property type="entry name" value="MOLYBDENUM COFACTOR SULFURASE"/>
    <property type="match status" value="1"/>
</dbReference>
<reference evidence="2 3" key="1">
    <citation type="journal article" date="2021" name="Nat. Plants">
        <title>The Taxus genome provides insights into paclitaxel biosynthesis.</title>
        <authorList>
            <person name="Xiong X."/>
            <person name="Gou J."/>
            <person name="Liao Q."/>
            <person name="Li Y."/>
            <person name="Zhou Q."/>
            <person name="Bi G."/>
            <person name="Li C."/>
            <person name="Du R."/>
            <person name="Wang X."/>
            <person name="Sun T."/>
            <person name="Guo L."/>
            <person name="Liang H."/>
            <person name="Lu P."/>
            <person name="Wu Y."/>
            <person name="Zhang Z."/>
            <person name="Ro D.K."/>
            <person name="Shang Y."/>
            <person name="Huang S."/>
            <person name="Yan J."/>
        </authorList>
    </citation>
    <scope>NUCLEOTIDE SEQUENCE [LARGE SCALE GENOMIC DNA]</scope>
    <source>
        <strain evidence="2">Ta-2019</strain>
    </source>
</reference>
<gene>
    <name evidence="2" type="ORF">KI387_032508</name>
</gene>
<accession>A0AA38BVL6</accession>
<dbReference type="PANTHER" id="PTHR14237">
    <property type="entry name" value="MOLYBDOPTERIN COFACTOR SULFURASE MOSC"/>
    <property type="match status" value="1"/>
</dbReference>
<keyword evidence="3" id="KW-1185">Reference proteome</keyword>
<evidence type="ECO:0000313" key="3">
    <source>
        <dbReference type="Proteomes" id="UP000824469"/>
    </source>
</evidence>
<feature type="non-terminal residue" evidence="2">
    <location>
        <position position="214"/>
    </location>
</feature>
<evidence type="ECO:0000313" key="2">
    <source>
        <dbReference type="EMBL" id="KAH9288391.1"/>
    </source>
</evidence>
<dbReference type="SUPFAM" id="SSF50800">
    <property type="entry name" value="PK beta-barrel domain-like"/>
    <property type="match status" value="1"/>
</dbReference>
<dbReference type="Proteomes" id="UP000824469">
    <property type="component" value="Unassembled WGS sequence"/>
</dbReference>
<dbReference type="GO" id="GO:0032787">
    <property type="term" value="P:monocarboxylic acid metabolic process"/>
    <property type="evidence" value="ECO:0007669"/>
    <property type="project" value="UniProtKB-ARBA"/>
</dbReference>
<feature type="non-terminal residue" evidence="2">
    <location>
        <position position="1"/>
    </location>
</feature>
<dbReference type="EMBL" id="JAHRHJ020003813">
    <property type="protein sequence ID" value="KAH9288391.1"/>
    <property type="molecule type" value="Genomic_DNA"/>
</dbReference>
<dbReference type="GO" id="GO:0003824">
    <property type="term" value="F:catalytic activity"/>
    <property type="evidence" value="ECO:0007669"/>
    <property type="project" value="InterPro"/>
</dbReference>
<dbReference type="InterPro" id="IPR011037">
    <property type="entry name" value="Pyrv_Knase-like_insert_dom_sf"/>
</dbReference>
<evidence type="ECO:0000259" key="1">
    <source>
        <dbReference type="PROSITE" id="PS51340"/>
    </source>
</evidence>
<dbReference type="GO" id="GO:0030170">
    <property type="term" value="F:pyridoxal phosphate binding"/>
    <property type="evidence" value="ECO:0007669"/>
    <property type="project" value="InterPro"/>
</dbReference>
<dbReference type="Pfam" id="PF03473">
    <property type="entry name" value="MOSC"/>
    <property type="match status" value="1"/>
</dbReference>